<gene>
    <name evidence="9" type="ORF">AK830_g3199</name>
</gene>
<dbReference type="InterPro" id="IPR037275">
    <property type="entry name" value="Znf_CTCHY_sf"/>
</dbReference>
<protein>
    <recommendedName>
        <fullName evidence="11">RING finger protein C2F3.16</fullName>
    </recommendedName>
</protein>
<feature type="region of interest" description="Disordered" evidence="5">
    <location>
        <begin position="662"/>
        <end position="727"/>
    </location>
</feature>
<dbReference type="PANTHER" id="PTHR21319:SF0">
    <property type="entry name" value="AND RING FINGER DOMAIN PROTEIN, PUTATIVE (AFU_ORTHOLOGUE AFUA_1G08900)-RELATED"/>
    <property type="match status" value="1"/>
</dbReference>
<dbReference type="InterPro" id="IPR013083">
    <property type="entry name" value="Znf_RING/FYVE/PHD"/>
</dbReference>
<dbReference type="STRING" id="78410.A0A0P7BSQ9"/>
<dbReference type="EMBL" id="LKCW01000034">
    <property type="protein sequence ID" value="KPM43384.1"/>
    <property type="molecule type" value="Genomic_DNA"/>
</dbReference>
<name>A0A0P7BSQ9_9HYPO</name>
<dbReference type="PROSITE" id="PS50089">
    <property type="entry name" value="ZF_RING_2"/>
    <property type="match status" value="1"/>
</dbReference>
<dbReference type="PANTHER" id="PTHR21319">
    <property type="entry name" value="RING FINGER AND CHY ZINC FINGER DOMAIN-CONTAINING PROTEIN 1"/>
    <property type="match status" value="1"/>
</dbReference>
<dbReference type="SUPFAM" id="SSF57850">
    <property type="entry name" value="RING/U-box"/>
    <property type="match status" value="1"/>
</dbReference>
<evidence type="ECO:0000313" key="9">
    <source>
        <dbReference type="EMBL" id="KPM43384.1"/>
    </source>
</evidence>
<dbReference type="InterPro" id="IPR001841">
    <property type="entry name" value="Znf_RING"/>
</dbReference>
<dbReference type="Gene3D" id="3.30.40.10">
    <property type="entry name" value="Zinc/RING finger domain, C3HC4 (zinc finger)"/>
    <property type="match status" value="1"/>
</dbReference>
<dbReference type="InterPro" id="IPR017921">
    <property type="entry name" value="Znf_CTCHY"/>
</dbReference>
<evidence type="ECO:0008006" key="11">
    <source>
        <dbReference type="Google" id="ProtNLM"/>
    </source>
</evidence>
<dbReference type="InterPro" id="IPR037274">
    <property type="entry name" value="Znf_CHY_sf"/>
</dbReference>
<keyword evidence="2 4" id="KW-0863">Zinc-finger</keyword>
<organism evidence="9 10">
    <name type="scientific">Neonectria ditissima</name>
    <dbReference type="NCBI Taxonomy" id="78410"/>
    <lineage>
        <taxon>Eukaryota</taxon>
        <taxon>Fungi</taxon>
        <taxon>Dikarya</taxon>
        <taxon>Ascomycota</taxon>
        <taxon>Pezizomycotina</taxon>
        <taxon>Sordariomycetes</taxon>
        <taxon>Hypocreomycetidae</taxon>
        <taxon>Hypocreales</taxon>
        <taxon>Nectriaceae</taxon>
        <taxon>Neonectria</taxon>
    </lineage>
</organism>
<evidence type="ECO:0000256" key="2">
    <source>
        <dbReference type="ARBA" id="ARBA00022771"/>
    </source>
</evidence>
<feature type="domain" description="CHY-type" evidence="7">
    <location>
        <begin position="338"/>
        <end position="405"/>
    </location>
</feature>
<dbReference type="PROSITE" id="PS51266">
    <property type="entry name" value="ZF_CHY"/>
    <property type="match status" value="1"/>
</dbReference>
<dbReference type="Pfam" id="PF14599">
    <property type="entry name" value="zinc_ribbon_6"/>
    <property type="match status" value="1"/>
</dbReference>
<dbReference type="SUPFAM" id="SSF161219">
    <property type="entry name" value="CHY zinc finger-like"/>
    <property type="match status" value="1"/>
</dbReference>
<dbReference type="GO" id="GO:0016567">
    <property type="term" value="P:protein ubiquitination"/>
    <property type="evidence" value="ECO:0007669"/>
    <property type="project" value="TreeGrafter"/>
</dbReference>
<keyword evidence="1" id="KW-0479">Metal-binding</keyword>
<dbReference type="SMART" id="SM00184">
    <property type="entry name" value="RING"/>
    <property type="match status" value="1"/>
</dbReference>
<evidence type="ECO:0000259" key="6">
    <source>
        <dbReference type="PROSITE" id="PS50089"/>
    </source>
</evidence>
<dbReference type="CDD" id="cd16464">
    <property type="entry name" value="RING-H2_Pirh2-like"/>
    <property type="match status" value="1"/>
</dbReference>
<dbReference type="Pfam" id="PF05495">
    <property type="entry name" value="zf-CHY"/>
    <property type="match status" value="1"/>
</dbReference>
<dbReference type="InterPro" id="IPR008913">
    <property type="entry name" value="Znf_CHY"/>
</dbReference>
<feature type="domain" description="CTCHY-type" evidence="8">
    <location>
        <begin position="407"/>
        <end position="473"/>
    </location>
</feature>
<evidence type="ECO:0000256" key="5">
    <source>
        <dbReference type="SAM" id="MobiDB-lite"/>
    </source>
</evidence>
<evidence type="ECO:0000259" key="7">
    <source>
        <dbReference type="PROSITE" id="PS51266"/>
    </source>
</evidence>
<dbReference type="GO" id="GO:0006511">
    <property type="term" value="P:ubiquitin-dependent protein catabolic process"/>
    <property type="evidence" value="ECO:0007669"/>
    <property type="project" value="TreeGrafter"/>
</dbReference>
<evidence type="ECO:0000259" key="8">
    <source>
        <dbReference type="PROSITE" id="PS51270"/>
    </source>
</evidence>
<evidence type="ECO:0000256" key="4">
    <source>
        <dbReference type="PROSITE-ProRule" id="PRU00601"/>
    </source>
</evidence>
<comment type="caution">
    <text evidence="9">The sequence shown here is derived from an EMBL/GenBank/DDBJ whole genome shotgun (WGS) entry which is preliminary data.</text>
</comment>
<dbReference type="Gene3D" id="2.20.28.10">
    <property type="match status" value="1"/>
</dbReference>
<evidence type="ECO:0000256" key="1">
    <source>
        <dbReference type="ARBA" id="ARBA00022723"/>
    </source>
</evidence>
<feature type="domain" description="RING-type" evidence="6">
    <location>
        <begin position="474"/>
        <end position="516"/>
    </location>
</feature>
<feature type="compositionally biased region" description="Basic and acidic residues" evidence="5">
    <location>
        <begin position="638"/>
        <end position="649"/>
    </location>
</feature>
<proteinExistence type="predicted"/>
<feature type="region of interest" description="Disordered" evidence="5">
    <location>
        <begin position="587"/>
        <end position="649"/>
    </location>
</feature>
<dbReference type="InterPro" id="IPR039512">
    <property type="entry name" value="RCHY1_zinc-ribbon"/>
</dbReference>
<dbReference type="GO" id="GO:0005634">
    <property type="term" value="C:nucleus"/>
    <property type="evidence" value="ECO:0007669"/>
    <property type="project" value="TreeGrafter"/>
</dbReference>
<feature type="compositionally biased region" description="Basic and acidic residues" evidence="5">
    <location>
        <begin position="602"/>
        <end position="614"/>
    </location>
</feature>
<dbReference type="GO" id="GO:0008270">
    <property type="term" value="F:zinc ion binding"/>
    <property type="evidence" value="ECO:0007669"/>
    <property type="project" value="UniProtKB-KW"/>
</dbReference>
<dbReference type="Pfam" id="PF13639">
    <property type="entry name" value="zf-RING_2"/>
    <property type="match status" value="1"/>
</dbReference>
<keyword evidence="10" id="KW-1185">Reference proteome</keyword>
<dbReference type="GO" id="GO:0061630">
    <property type="term" value="F:ubiquitin protein ligase activity"/>
    <property type="evidence" value="ECO:0007669"/>
    <property type="project" value="TreeGrafter"/>
</dbReference>
<dbReference type="PROSITE" id="PS51270">
    <property type="entry name" value="ZF_CTCHY"/>
    <property type="match status" value="1"/>
</dbReference>
<reference evidence="9 10" key="1">
    <citation type="submission" date="2015-09" db="EMBL/GenBank/DDBJ databases">
        <title>Draft genome of a European isolate of the apple canker pathogen Neonectria ditissima.</title>
        <authorList>
            <person name="Gomez-Cortecero A."/>
            <person name="Harrison R.J."/>
            <person name="Armitage A.D."/>
        </authorList>
    </citation>
    <scope>NUCLEOTIDE SEQUENCE [LARGE SCALE GENOMIC DNA]</scope>
    <source>
        <strain evidence="9 10">R09/05</strain>
    </source>
</reference>
<accession>A0A0P7BSQ9</accession>
<sequence length="727" mass="80921">MGFRQSAAINHMPETTRLGSATPYSYRVGLVVYSTMSLAAPPYVIRPISWPPVPGDGHSRLSFVNPLLFLFAPASDAFSILCRLPYLTDSDPRSTPCVARVSLTPTALATDRAPMSSLVSDFIINPVLRQARRFSEISRSTFGGDGDKPIEHVNAVSNSSHIETPLAHSTVLIDSPLTRSPSASTQETTVEEPERIAIMAEETPSRDHISIAMSPRNPRKIPEDDGMKELRTRIHGINARDISSVEKARLIHETLLEGYRASRTVLHVIKAPERGEHLDSLLAHSPTSRPLKFWQNEAISADRFVLSDEDIKPSFVPVKQPKNHGTETPAISPEAVSELDQPLGCQHYERNVKLQCFTCKKWYTCRFCHDANEDHNLVRRETKNMLCMICATPQKASHACIGCGEIAAHYYCNICKLWENRQNRSIYHCNDCGICRRGMGLGKDFFHCKTCRACISTSIESSHKCIERSTDCDCPICGEYMFTSPRPVVFMPCGHSIHKRCYDQHMKVSYKCPICNKSLTNMESQFRNLDAAIQSQPMPPEFSDTTAVILCNDCSGKSTVRYHWLGLKCSICRSYNTVEININAGDRAQAQPSMTEEGEPLVEAREEPAREAPREIPSSASGNRLAPMATNRRRHSSHQAESDYRAPDRVARSVSPLNIGFGSITAHLPPDGESDNDILRLWRGRGEDSEASSSGDDSESDEGTDSPSDDEEDEDDDDNEIVLIGHR</sequence>
<evidence type="ECO:0000313" key="10">
    <source>
        <dbReference type="Proteomes" id="UP000050424"/>
    </source>
</evidence>
<dbReference type="Proteomes" id="UP000050424">
    <property type="component" value="Unassembled WGS sequence"/>
</dbReference>
<keyword evidence="3" id="KW-0862">Zinc</keyword>
<feature type="compositionally biased region" description="Acidic residues" evidence="5">
    <location>
        <begin position="696"/>
        <end position="720"/>
    </location>
</feature>
<evidence type="ECO:0000256" key="3">
    <source>
        <dbReference type="ARBA" id="ARBA00022833"/>
    </source>
</evidence>
<feature type="compositionally biased region" description="Basic and acidic residues" evidence="5">
    <location>
        <begin position="677"/>
        <end position="688"/>
    </location>
</feature>
<dbReference type="SUPFAM" id="SSF161245">
    <property type="entry name" value="Zinc hairpin stack"/>
    <property type="match status" value="1"/>
</dbReference>
<dbReference type="OrthoDB" id="411372at2759"/>
<dbReference type="AlphaFoldDB" id="A0A0P7BSQ9"/>